<proteinExistence type="predicted"/>
<name>A0A0D0AJK0_9AGAM</name>
<organism evidence="1 2">
    <name type="scientific">Suillus luteus UH-Slu-Lm8-n1</name>
    <dbReference type="NCBI Taxonomy" id="930992"/>
    <lineage>
        <taxon>Eukaryota</taxon>
        <taxon>Fungi</taxon>
        <taxon>Dikarya</taxon>
        <taxon>Basidiomycota</taxon>
        <taxon>Agaricomycotina</taxon>
        <taxon>Agaricomycetes</taxon>
        <taxon>Agaricomycetidae</taxon>
        <taxon>Boletales</taxon>
        <taxon>Suillineae</taxon>
        <taxon>Suillaceae</taxon>
        <taxon>Suillus</taxon>
    </lineage>
</organism>
<sequence>MLPPSWRRCPCLDYPWHNPLPFGAIHVPYLLRVLPRQFETTGGVFTKLIPRNTVIPTRKSQICLDASPALSMKIRASFELDRMLGNGEVIGELKTSWDALLDHGHEPFDISFPPIRGVHPSLTLKATVLHSCNNQDSALLDSIVECQITQDTDAGHAQFAKYMASTTVSHLNDAVQHFQLVLDQ</sequence>
<dbReference type="InParanoid" id="A0A0D0AJK0"/>
<dbReference type="Gene3D" id="2.60.34.10">
    <property type="entry name" value="Substrate Binding Domain Of DNAk, Chain A, domain 1"/>
    <property type="match status" value="1"/>
</dbReference>
<dbReference type="Proteomes" id="UP000054485">
    <property type="component" value="Unassembled WGS sequence"/>
</dbReference>
<protein>
    <submittedName>
        <fullName evidence="1">Uncharacterized protein</fullName>
    </submittedName>
</protein>
<dbReference type="SUPFAM" id="SSF100920">
    <property type="entry name" value="Heat shock protein 70kD (HSP70), peptide-binding domain"/>
    <property type="match status" value="1"/>
</dbReference>
<evidence type="ECO:0000313" key="2">
    <source>
        <dbReference type="Proteomes" id="UP000054485"/>
    </source>
</evidence>
<dbReference type="OrthoDB" id="2684554at2759"/>
<dbReference type="AlphaFoldDB" id="A0A0D0AJK0"/>
<gene>
    <name evidence="1" type="ORF">CY34DRAFT_19276</name>
</gene>
<dbReference type="EMBL" id="KN836396">
    <property type="protein sequence ID" value="KIK32118.1"/>
    <property type="molecule type" value="Genomic_DNA"/>
</dbReference>
<reference evidence="2" key="2">
    <citation type="submission" date="2015-01" db="EMBL/GenBank/DDBJ databases">
        <title>Evolutionary Origins and Diversification of the Mycorrhizal Mutualists.</title>
        <authorList>
            <consortium name="DOE Joint Genome Institute"/>
            <consortium name="Mycorrhizal Genomics Consortium"/>
            <person name="Kohler A."/>
            <person name="Kuo A."/>
            <person name="Nagy L.G."/>
            <person name="Floudas D."/>
            <person name="Copeland A."/>
            <person name="Barry K.W."/>
            <person name="Cichocki N."/>
            <person name="Veneault-Fourrey C."/>
            <person name="LaButti K."/>
            <person name="Lindquist E.A."/>
            <person name="Lipzen A."/>
            <person name="Lundell T."/>
            <person name="Morin E."/>
            <person name="Murat C."/>
            <person name="Riley R."/>
            <person name="Ohm R."/>
            <person name="Sun H."/>
            <person name="Tunlid A."/>
            <person name="Henrissat B."/>
            <person name="Grigoriev I.V."/>
            <person name="Hibbett D.S."/>
            <person name="Martin F."/>
        </authorList>
    </citation>
    <scope>NUCLEOTIDE SEQUENCE [LARGE SCALE GENOMIC DNA]</scope>
    <source>
        <strain evidence="2">UH-Slu-Lm8-n1</strain>
    </source>
</reference>
<dbReference type="InterPro" id="IPR029047">
    <property type="entry name" value="HSP70_peptide-bd_sf"/>
</dbReference>
<evidence type="ECO:0000313" key="1">
    <source>
        <dbReference type="EMBL" id="KIK32118.1"/>
    </source>
</evidence>
<accession>A0A0D0AJK0</accession>
<reference evidence="1 2" key="1">
    <citation type="submission" date="2014-04" db="EMBL/GenBank/DDBJ databases">
        <authorList>
            <consortium name="DOE Joint Genome Institute"/>
            <person name="Kuo A."/>
            <person name="Ruytinx J."/>
            <person name="Rineau F."/>
            <person name="Colpaert J."/>
            <person name="Kohler A."/>
            <person name="Nagy L.G."/>
            <person name="Floudas D."/>
            <person name="Copeland A."/>
            <person name="Barry K.W."/>
            <person name="Cichocki N."/>
            <person name="Veneault-Fourrey C."/>
            <person name="LaButti K."/>
            <person name="Lindquist E.A."/>
            <person name="Lipzen A."/>
            <person name="Lundell T."/>
            <person name="Morin E."/>
            <person name="Murat C."/>
            <person name="Sun H."/>
            <person name="Tunlid A."/>
            <person name="Henrissat B."/>
            <person name="Grigoriev I.V."/>
            <person name="Hibbett D.S."/>
            <person name="Martin F."/>
            <person name="Nordberg H.P."/>
            <person name="Cantor M.N."/>
            <person name="Hua S.X."/>
        </authorList>
    </citation>
    <scope>NUCLEOTIDE SEQUENCE [LARGE SCALE GENOMIC DNA]</scope>
    <source>
        <strain evidence="1 2">UH-Slu-Lm8-n1</strain>
    </source>
</reference>
<keyword evidence="2" id="KW-1185">Reference proteome</keyword>
<dbReference type="HOGENOM" id="CLU_1469144_0_0_1"/>
<dbReference type="STRING" id="930992.A0A0D0AJK0"/>